<name>A0ABP3U6X4_9GAMM</name>
<protein>
    <submittedName>
        <fullName evidence="1">Uncharacterized protein</fullName>
    </submittedName>
</protein>
<evidence type="ECO:0000313" key="2">
    <source>
        <dbReference type="Proteomes" id="UP001501523"/>
    </source>
</evidence>
<sequence length="108" mass="11685">MGRNSGSWEFSVVMSGVRGRRAVSDKAVRPEVSKGDSHALSRAAARVSLRAAHPVLSLSKDWHEGSGIRHAHHQRQVFATPGTGDNRLEVSSLKLSFGSLVSIVPFRV</sequence>
<keyword evidence="2" id="KW-1185">Reference proteome</keyword>
<evidence type="ECO:0000313" key="1">
    <source>
        <dbReference type="EMBL" id="GAA0723425.1"/>
    </source>
</evidence>
<organism evidence="1 2">
    <name type="scientific">Dokdonella soli</name>
    <dbReference type="NCBI Taxonomy" id="529810"/>
    <lineage>
        <taxon>Bacteria</taxon>
        <taxon>Pseudomonadati</taxon>
        <taxon>Pseudomonadota</taxon>
        <taxon>Gammaproteobacteria</taxon>
        <taxon>Lysobacterales</taxon>
        <taxon>Rhodanobacteraceae</taxon>
        <taxon>Dokdonella</taxon>
    </lineage>
</organism>
<dbReference type="Proteomes" id="UP001501523">
    <property type="component" value="Unassembled WGS sequence"/>
</dbReference>
<comment type="caution">
    <text evidence="1">The sequence shown here is derived from an EMBL/GenBank/DDBJ whole genome shotgun (WGS) entry which is preliminary data.</text>
</comment>
<accession>A0ABP3U6X4</accession>
<dbReference type="EMBL" id="BAAAEU010000025">
    <property type="protein sequence ID" value="GAA0723425.1"/>
    <property type="molecule type" value="Genomic_DNA"/>
</dbReference>
<proteinExistence type="predicted"/>
<reference evidence="2" key="1">
    <citation type="journal article" date="2019" name="Int. J. Syst. Evol. Microbiol.">
        <title>The Global Catalogue of Microorganisms (GCM) 10K type strain sequencing project: providing services to taxonomists for standard genome sequencing and annotation.</title>
        <authorList>
            <consortium name="The Broad Institute Genomics Platform"/>
            <consortium name="The Broad Institute Genome Sequencing Center for Infectious Disease"/>
            <person name="Wu L."/>
            <person name="Ma J."/>
        </authorList>
    </citation>
    <scope>NUCLEOTIDE SEQUENCE [LARGE SCALE GENOMIC DNA]</scope>
    <source>
        <strain evidence="2">JCM 15421</strain>
    </source>
</reference>
<gene>
    <name evidence="1" type="ORF">GCM10009105_35430</name>
</gene>